<protein>
    <submittedName>
        <fullName evidence="1">Uncharacterized protein</fullName>
    </submittedName>
</protein>
<dbReference type="EMBL" id="JADCNM010000002">
    <property type="protein sequence ID" value="KAG0494737.1"/>
    <property type="molecule type" value="Genomic_DNA"/>
</dbReference>
<organism evidence="1 2">
    <name type="scientific">Vanilla planifolia</name>
    <name type="common">Vanilla</name>
    <dbReference type="NCBI Taxonomy" id="51239"/>
    <lineage>
        <taxon>Eukaryota</taxon>
        <taxon>Viridiplantae</taxon>
        <taxon>Streptophyta</taxon>
        <taxon>Embryophyta</taxon>
        <taxon>Tracheophyta</taxon>
        <taxon>Spermatophyta</taxon>
        <taxon>Magnoliopsida</taxon>
        <taxon>Liliopsida</taxon>
        <taxon>Asparagales</taxon>
        <taxon>Orchidaceae</taxon>
        <taxon>Vanilloideae</taxon>
        <taxon>Vanilleae</taxon>
        <taxon>Vanilla</taxon>
    </lineage>
</organism>
<accession>A0A835VDG9</accession>
<dbReference type="Proteomes" id="UP000639772">
    <property type="component" value="Unassembled WGS sequence"/>
</dbReference>
<evidence type="ECO:0000313" key="1">
    <source>
        <dbReference type="EMBL" id="KAG0494737.1"/>
    </source>
</evidence>
<dbReference type="AlphaFoldDB" id="A0A835VDG9"/>
<reference evidence="1 2" key="1">
    <citation type="journal article" date="2020" name="Nat. Food">
        <title>A phased Vanilla planifolia genome enables genetic improvement of flavour and production.</title>
        <authorList>
            <person name="Hasing T."/>
            <person name="Tang H."/>
            <person name="Brym M."/>
            <person name="Khazi F."/>
            <person name="Huang T."/>
            <person name="Chambers A.H."/>
        </authorList>
    </citation>
    <scope>NUCLEOTIDE SEQUENCE [LARGE SCALE GENOMIC DNA]</scope>
    <source>
        <tissue evidence="1">Leaf</tissue>
    </source>
</reference>
<name>A0A835VDG9_VANPL</name>
<gene>
    <name evidence="1" type="ORF">HPP92_005731</name>
</gene>
<sequence length="57" mass="6061">MGTAAATVVIRWRRRKRKGMASGIEVIVGNKKMDFGRLPGGGRCDGVGEEGCVKAVK</sequence>
<comment type="caution">
    <text evidence="1">The sequence shown here is derived from an EMBL/GenBank/DDBJ whole genome shotgun (WGS) entry which is preliminary data.</text>
</comment>
<evidence type="ECO:0000313" key="2">
    <source>
        <dbReference type="Proteomes" id="UP000639772"/>
    </source>
</evidence>
<proteinExistence type="predicted"/>